<feature type="region of interest" description="Disordered" evidence="1">
    <location>
        <begin position="1"/>
        <end position="39"/>
    </location>
</feature>
<evidence type="ECO:0000313" key="3">
    <source>
        <dbReference type="Proteomes" id="UP000032142"/>
    </source>
</evidence>
<sequence length="50" mass="5414">MPRTLPLHSTTDGSGNISDQGSYGRHGSSPPPPVDTRNNEYQKQLVFASD</sequence>
<comment type="caution">
    <text evidence="2">The sequence shown here is derived from an EMBL/GenBank/DDBJ whole genome shotgun (WGS) entry which is preliminary data.</text>
</comment>
<evidence type="ECO:0000256" key="1">
    <source>
        <dbReference type="SAM" id="MobiDB-lite"/>
    </source>
</evidence>
<dbReference type="Proteomes" id="UP000032142">
    <property type="component" value="Unassembled WGS sequence"/>
</dbReference>
<organism evidence="2 3">
    <name type="scientific">Gossypium arboreum</name>
    <name type="common">Tree cotton</name>
    <name type="synonym">Gossypium nanking</name>
    <dbReference type="NCBI Taxonomy" id="29729"/>
    <lineage>
        <taxon>Eukaryota</taxon>
        <taxon>Viridiplantae</taxon>
        <taxon>Streptophyta</taxon>
        <taxon>Embryophyta</taxon>
        <taxon>Tracheophyta</taxon>
        <taxon>Spermatophyta</taxon>
        <taxon>Magnoliopsida</taxon>
        <taxon>eudicotyledons</taxon>
        <taxon>Gunneridae</taxon>
        <taxon>Pentapetalae</taxon>
        <taxon>rosids</taxon>
        <taxon>malvids</taxon>
        <taxon>Malvales</taxon>
        <taxon>Malvaceae</taxon>
        <taxon>Malvoideae</taxon>
        <taxon>Gossypium</taxon>
    </lineage>
</organism>
<proteinExistence type="predicted"/>
<dbReference type="EMBL" id="JRRC01194581">
    <property type="protein sequence ID" value="KHG01469.1"/>
    <property type="molecule type" value="Genomic_DNA"/>
</dbReference>
<keyword evidence="3" id="KW-1185">Reference proteome</keyword>
<name>A0A0B0MPN7_GOSAR</name>
<accession>A0A0B0MPN7</accession>
<reference evidence="3" key="1">
    <citation type="submission" date="2014-09" db="EMBL/GenBank/DDBJ databases">
        <authorList>
            <person name="Mudge J."/>
            <person name="Ramaraj T."/>
            <person name="Lindquist I.E."/>
            <person name="Bharti A.K."/>
            <person name="Sundararajan A."/>
            <person name="Cameron C.T."/>
            <person name="Woodward J.E."/>
            <person name="May G.D."/>
            <person name="Brubaker C."/>
            <person name="Broadhvest J."/>
            <person name="Wilkins T.A."/>
        </authorList>
    </citation>
    <scope>NUCLEOTIDE SEQUENCE</scope>
    <source>
        <strain evidence="3">cv. AKA8401</strain>
    </source>
</reference>
<feature type="compositionally biased region" description="Polar residues" evidence="1">
    <location>
        <begin position="7"/>
        <end position="21"/>
    </location>
</feature>
<dbReference type="AlphaFoldDB" id="A0A0B0MPN7"/>
<protein>
    <submittedName>
        <fullName evidence="2">Uncharacterized protein</fullName>
    </submittedName>
</protein>
<gene>
    <name evidence="2" type="ORF">F383_21502</name>
</gene>
<evidence type="ECO:0000313" key="2">
    <source>
        <dbReference type="EMBL" id="KHG01469.1"/>
    </source>
</evidence>